<evidence type="ECO:0000313" key="1">
    <source>
        <dbReference type="EMBL" id="SEK91074.1"/>
    </source>
</evidence>
<proteinExistence type="predicted"/>
<keyword evidence="2" id="KW-1185">Reference proteome</keyword>
<dbReference type="STRING" id="1855283.SAMN05216382_1092"/>
<sequence length="305" mass="32673">MGAIDLLQAVCEPSLVGGPVKRYSNNVVTTDPDDHQWAVVLEACDIDALDDGMLRHAVDAIRAAYGEQEIRDLAQNEPLLNVPNPAEGIGGFETDHLINAFRASLPDPGAEGAKPVHLTNYRSETTEIIAREALSAVFGMATPPALHATKGNRNQPILGFDGWSVMNKSTGELALVLIQVKGTDDDKRPPGEAAKLIVECGKVTTEIEKLKGFLMACVLRCKDTQYRSPLLEMVIELEKTGKVADLVVAPVIIRGLVDADLDDLSTLRAATSGFGHAKARGMTLSLGAELGKFGRTAMDAARQHD</sequence>
<dbReference type="OrthoDB" id="8478739at2"/>
<evidence type="ECO:0000313" key="2">
    <source>
        <dbReference type="Proteomes" id="UP000199214"/>
    </source>
</evidence>
<dbReference type="Proteomes" id="UP000199214">
    <property type="component" value="Unassembled WGS sequence"/>
</dbReference>
<protein>
    <recommendedName>
        <fullName evidence="3">Anti-bacteriophage protein A/HamA C-terminal domain-containing protein</fullName>
    </recommendedName>
</protein>
<gene>
    <name evidence="1" type="ORF">SAMN05216382_1092</name>
</gene>
<accession>A0A1H7KWZ8</accession>
<dbReference type="EMBL" id="FNZZ01000002">
    <property type="protein sequence ID" value="SEK91074.1"/>
    <property type="molecule type" value="Genomic_DNA"/>
</dbReference>
<reference evidence="2" key="1">
    <citation type="submission" date="2016-10" db="EMBL/GenBank/DDBJ databases">
        <authorList>
            <person name="Varghese N."/>
            <person name="Submissions S."/>
        </authorList>
    </citation>
    <scope>NUCLEOTIDE SEQUENCE [LARGE SCALE GENOMIC DNA]</scope>
    <source>
        <strain evidence="2">JS21-1</strain>
    </source>
</reference>
<name>A0A1H7KWZ8_9SPHN</name>
<evidence type="ECO:0008006" key="3">
    <source>
        <dbReference type="Google" id="ProtNLM"/>
    </source>
</evidence>
<dbReference type="AlphaFoldDB" id="A0A1H7KWZ8"/>
<organism evidence="1 2">
    <name type="scientific">Sphingomonas palmae</name>
    <dbReference type="NCBI Taxonomy" id="1855283"/>
    <lineage>
        <taxon>Bacteria</taxon>
        <taxon>Pseudomonadati</taxon>
        <taxon>Pseudomonadota</taxon>
        <taxon>Alphaproteobacteria</taxon>
        <taxon>Sphingomonadales</taxon>
        <taxon>Sphingomonadaceae</taxon>
        <taxon>Sphingomonas</taxon>
    </lineage>
</organism>
<dbReference type="RefSeq" id="WP_093004134.1">
    <property type="nucleotide sequence ID" value="NZ_FNZZ01000002.1"/>
</dbReference>